<dbReference type="GeneID" id="99632853"/>
<dbReference type="EMBL" id="UGVN01000001">
    <property type="protein sequence ID" value="SUE40243.1"/>
    <property type="molecule type" value="Genomic_DNA"/>
</dbReference>
<dbReference type="Proteomes" id="UP000054844">
    <property type="component" value="Unassembled WGS sequence"/>
</dbReference>
<dbReference type="GO" id="GO:0016757">
    <property type="term" value="F:glycosyltransferase activity"/>
    <property type="evidence" value="ECO:0007669"/>
    <property type="project" value="UniProtKB-KW"/>
</dbReference>
<evidence type="ECO:0000313" key="1">
    <source>
        <dbReference type="EMBL" id="ONH81576.1"/>
    </source>
</evidence>
<reference evidence="1 3" key="1">
    <citation type="submission" date="2016-12" db="EMBL/GenBank/DDBJ databases">
        <title>Draft genome sequence of Roseomonas mucosa strain AU37, isolated from a peripheral intravenous catheter.</title>
        <authorList>
            <person name="Choudhury M.A."/>
            <person name="Sidjabat H.E."/>
            <person name="Wailan A.M."/>
            <person name="Zhang L."/>
            <person name="Marsh N.M."/>
            <person name="Rickard C.M."/>
            <person name="Davies M."/>
            <person name="Mcmillan D.J."/>
        </authorList>
    </citation>
    <scope>NUCLEOTIDE SEQUENCE [LARGE SCALE GENOMIC DNA]</scope>
    <source>
        <strain evidence="1 3">SAVE376</strain>
    </source>
</reference>
<name>A0A1S8CZU5_9PROT</name>
<dbReference type="OrthoDB" id="9813383at2"/>
<accession>A0A1S8CZU5</accession>
<dbReference type="SUPFAM" id="SSF52317">
    <property type="entry name" value="Class I glutamine amidotransferase-like"/>
    <property type="match status" value="1"/>
</dbReference>
<dbReference type="PROSITE" id="PS51273">
    <property type="entry name" value="GATASE_TYPE_1"/>
    <property type="match status" value="1"/>
</dbReference>
<dbReference type="EC" id="2.4.2.-" evidence="2"/>
<evidence type="ECO:0000313" key="2">
    <source>
        <dbReference type="EMBL" id="SUE40243.1"/>
    </source>
</evidence>
<dbReference type="Proteomes" id="UP000254919">
    <property type="component" value="Unassembled WGS sequence"/>
</dbReference>
<gene>
    <name evidence="1" type="ORF">APZ41_019140</name>
    <name evidence="2" type="ORF">NCTC13291_01802</name>
</gene>
<dbReference type="Pfam" id="PF07722">
    <property type="entry name" value="Peptidase_C26"/>
    <property type="match status" value="1"/>
</dbReference>
<keyword evidence="2" id="KW-0328">Glycosyltransferase</keyword>
<dbReference type="RefSeq" id="WP_019461358.1">
    <property type="nucleotide sequence ID" value="NZ_AP031462.1"/>
</dbReference>
<organism evidence="1 3">
    <name type="scientific">Roseomonas mucosa</name>
    <dbReference type="NCBI Taxonomy" id="207340"/>
    <lineage>
        <taxon>Bacteria</taxon>
        <taxon>Pseudomonadati</taxon>
        <taxon>Pseudomonadota</taxon>
        <taxon>Alphaproteobacteria</taxon>
        <taxon>Acetobacterales</taxon>
        <taxon>Roseomonadaceae</taxon>
        <taxon>Roseomonas</taxon>
    </lineage>
</organism>
<dbReference type="GO" id="GO:0033969">
    <property type="term" value="F:gamma-glutamyl-gamma-aminobutyrate hydrolase activity"/>
    <property type="evidence" value="ECO:0007669"/>
    <property type="project" value="TreeGrafter"/>
</dbReference>
<proteinExistence type="predicted"/>
<keyword evidence="1" id="KW-0378">Hydrolase</keyword>
<reference evidence="2 4" key="2">
    <citation type="submission" date="2018-06" db="EMBL/GenBank/DDBJ databases">
        <authorList>
            <consortium name="Pathogen Informatics"/>
            <person name="Doyle S."/>
        </authorList>
    </citation>
    <scope>NUCLEOTIDE SEQUENCE [LARGE SCALE GENOMIC DNA]</scope>
    <source>
        <strain evidence="2 4">NCTC13291</strain>
    </source>
</reference>
<dbReference type="GO" id="GO:0005829">
    <property type="term" value="C:cytosol"/>
    <property type="evidence" value="ECO:0007669"/>
    <property type="project" value="TreeGrafter"/>
</dbReference>
<dbReference type="PANTHER" id="PTHR43235:SF1">
    <property type="entry name" value="GLUTAMINE AMIDOTRANSFERASE PB2B2.05-RELATED"/>
    <property type="match status" value="1"/>
</dbReference>
<keyword evidence="2" id="KW-0315">Glutamine amidotransferase</keyword>
<sequence>MTSRPFIGLTLDAEEAGGWSNLPWYAIRQNYLAAVAGAGGLPVALPHLPALAEDYLDRLDGLVVTGGAFDVDPALYGATERHGTVTLKETRTAFELAVLRGALARDIPVLGICGGEQLLAVALGGTLIQHIPDAVPDALPHEQPNPRDEPGHEVAVVPGSLLARVTGGAARLAVNSSHHQAVDFAGPGVVVSGTAPDGVVEAIEHPGYRFCLGVQWHPEYAVDPRDPDIFRAFVAACREAARQRAGLRPAERVTA</sequence>
<dbReference type="InterPro" id="IPR044668">
    <property type="entry name" value="PuuD-like"/>
</dbReference>
<dbReference type="STRING" id="207340.APZ41_019140"/>
<evidence type="ECO:0000313" key="3">
    <source>
        <dbReference type="Proteomes" id="UP000054844"/>
    </source>
</evidence>
<dbReference type="CDD" id="cd01745">
    <property type="entry name" value="GATase1_2"/>
    <property type="match status" value="1"/>
</dbReference>
<dbReference type="EMBL" id="LLWF02000106">
    <property type="protein sequence ID" value="ONH81576.1"/>
    <property type="molecule type" value="Genomic_DNA"/>
</dbReference>
<dbReference type="GO" id="GO:0006598">
    <property type="term" value="P:polyamine catabolic process"/>
    <property type="evidence" value="ECO:0007669"/>
    <property type="project" value="TreeGrafter"/>
</dbReference>
<dbReference type="PANTHER" id="PTHR43235">
    <property type="entry name" value="GLUTAMINE AMIDOTRANSFERASE PB2B2.05-RELATED"/>
    <property type="match status" value="1"/>
</dbReference>
<dbReference type="Gene3D" id="3.40.50.880">
    <property type="match status" value="1"/>
</dbReference>
<keyword evidence="2" id="KW-0808">Transferase</keyword>
<dbReference type="AlphaFoldDB" id="A0A1S8CZU5"/>
<protein>
    <submittedName>
        <fullName evidence="1">Gamma-glutamyl-gamma-aminobutyrate hydrolase</fullName>
    </submittedName>
    <submittedName>
        <fullName evidence="2">Glutamine amidotransferase Rv2859c</fullName>
        <ecNumber evidence="2">2.4.2.-</ecNumber>
    </submittedName>
</protein>
<dbReference type="InterPro" id="IPR029062">
    <property type="entry name" value="Class_I_gatase-like"/>
</dbReference>
<evidence type="ECO:0000313" key="4">
    <source>
        <dbReference type="Proteomes" id="UP000254919"/>
    </source>
</evidence>
<keyword evidence="3" id="KW-1185">Reference proteome</keyword>
<dbReference type="InterPro" id="IPR011697">
    <property type="entry name" value="Peptidase_C26"/>
</dbReference>